<evidence type="ECO:0000256" key="5">
    <source>
        <dbReference type="SAM" id="SignalP"/>
    </source>
</evidence>
<dbReference type="OrthoDB" id="3675244at2"/>
<dbReference type="AlphaFoldDB" id="A0A430HLG3"/>
<gene>
    <name evidence="8" type="primary">gbpA</name>
    <name evidence="8" type="ORF">EJB06_15635</name>
</gene>
<dbReference type="PROSITE" id="PS51257">
    <property type="entry name" value="PROKAR_LIPOPROTEIN"/>
    <property type="match status" value="1"/>
</dbReference>
<dbReference type="Gene3D" id="2.60.40.2550">
    <property type="match status" value="1"/>
</dbReference>
<feature type="signal peptide" evidence="5">
    <location>
        <begin position="1"/>
        <end position="25"/>
    </location>
</feature>
<dbReference type="Gene3D" id="3.30.70.2150">
    <property type="match status" value="1"/>
</dbReference>
<dbReference type="InterPro" id="IPR041029">
    <property type="entry name" value="GbpA_2"/>
</dbReference>
<keyword evidence="4 5" id="KW-0732">Signal</keyword>
<reference evidence="8 9" key="1">
    <citation type="submission" date="2018-12" db="EMBL/GenBank/DDBJ databases">
        <authorList>
            <person name="Yang E."/>
        </authorList>
    </citation>
    <scope>NUCLEOTIDE SEQUENCE [LARGE SCALE GENOMIC DNA]</scope>
    <source>
        <strain evidence="8 9">SOD</strain>
    </source>
</reference>
<dbReference type="Proteomes" id="UP000278085">
    <property type="component" value="Unassembled WGS sequence"/>
</dbReference>
<dbReference type="Gene3D" id="2.70.50.50">
    <property type="entry name" value="chitin-binding protein cbp21"/>
    <property type="match status" value="1"/>
</dbReference>
<dbReference type="InterPro" id="IPR051024">
    <property type="entry name" value="GlcNAc_Chitin_IntDeg"/>
</dbReference>
<dbReference type="PANTHER" id="PTHR34823:SF1">
    <property type="entry name" value="CHITIN-BINDING TYPE-4 DOMAIN-CONTAINING PROTEIN"/>
    <property type="match status" value="1"/>
</dbReference>
<dbReference type="GO" id="GO:0005576">
    <property type="term" value="C:extracellular region"/>
    <property type="evidence" value="ECO:0007669"/>
    <property type="project" value="UniProtKB-SubCell"/>
</dbReference>
<dbReference type="FunFam" id="2.70.50.50:FF:000001">
    <property type="entry name" value="Chitin-binding protein"/>
    <property type="match status" value="1"/>
</dbReference>
<feature type="chain" id="PRO_5019400820" evidence="5">
    <location>
        <begin position="26"/>
        <end position="475"/>
    </location>
</feature>
<sequence length="475" mass="50998">MNRLTTALTTIAGACALLCSASAMAHGYITQPESRNLLCKQGGNSACGAIQWEPQSLEAPSGFPAQGPADGVIASAALAQFGELNEQTSSRWTKRPMTAGANVFKWQFTANHATRNWRYYITKANWNPNQKLTRASFDLTPFCVVDGGNRQPPAQVSHNCTVPQRSGYQVILGVWEIGDTPNSFYNMVDVLFKDGPTVPVPEWTQRGAIYPSVDLAVGDSVATRVFDAAGEKPELQTKVTINSASEGLRNNWAYLLATRVNAEQPLLHAGQLGQDGKITPVYGQNTVYAKTSSALTRVEVQINKDQTPPPAEFSVSDLRSSYAIKGGELTINFSVSANADMELSAYVYDQAGVSKGFATAPLNNNSAALALNLNAPKAGAHQLVLKAVVKDGGAVLQKTFPLTLTEEGGNAAYDHVFPASLATYKAGTRVLQPKNGKVYTCKPFPYSGWCSQWTAASTHYEPGVGANWQDAWIAP</sequence>
<dbReference type="Pfam" id="PF18416">
    <property type="entry name" value="GbpA_2"/>
    <property type="match status" value="1"/>
</dbReference>
<evidence type="ECO:0000259" key="6">
    <source>
        <dbReference type="Pfam" id="PF03067"/>
    </source>
</evidence>
<dbReference type="CDD" id="cd21177">
    <property type="entry name" value="LPMO_AA10"/>
    <property type="match status" value="1"/>
</dbReference>
<accession>A0A430HLG3</accession>
<dbReference type="Pfam" id="PF03067">
    <property type="entry name" value="LPMO_10"/>
    <property type="match status" value="1"/>
</dbReference>
<dbReference type="InterPro" id="IPR014756">
    <property type="entry name" value="Ig_E-set"/>
</dbReference>
<protein>
    <submittedName>
        <fullName evidence="8">N-acetylglucosamine-binding protein GbpA</fullName>
    </submittedName>
</protein>
<dbReference type="SUPFAM" id="SSF81296">
    <property type="entry name" value="E set domains"/>
    <property type="match status" value="1"/>
</dbReference>
<evidence type="ECO:0000256" key="2">
    <source>
        <dbReference type="ARBA" id="ARBA00022525"/>
    </source>
</evidence>
<dbReference type="EMBL" id="RXLQ01000007">
    <property type="protein sequence ID" value="RSZ58375.1"/>
    <property type="molecule type" value="Genomic_DNA"/>
</dbReference>
<evidence type="ECO:0000256" key="1">
    <source>
        <dbReference type="ARBA" id="ARBA00004613"/>
    </source>
</evidence>
<keyword evidence="3" id="KW-0147">Chitin-binding</keyword>
<feature type="domain" description="Chitin-binding type-4" evidence="6">
    <location>
        <begin position="26"/>
        <end position="190"/>
    </location>
</feature>
<evidence type="ECO:0000256" key="4">
    <source>
        <dbReference type="ARBA" id="ARBA00022729"/>
    </source>
</evidence>
<evidence type="ECO:0000256" key="3">
    <source>
        <dbReference type="ARBA" id="ARBA00022669"/>
    </source>
</evidence>
<proteinExistence type="predicted"/>
<dbReference type="InterPro" id="IPR004302">
    <property type="entry name" value="Cellulose/chitin-bd_N"/>
</dbReference>
<dbReference type="RefSeq" id="WP_126074948.1">
    <property type="nucleotide sequence ID" value="NZ_CP051166.1"/>
</dbReference>
<dbReference type="PANTHER" id="PTHR34823">
    <property type="entry name" value="GLCNAC-BINDING PROTEIN A"/>
    <property type="match status" value="1"/>
</dbReference>
<evidence type="ECO:0000313" key="8">
    <source>
        <dbReference type="EMBL" id="RSZ58375.1"/>
    </source>
</evidence>
<dbReference type="NCBIfam" id="NF009690">
    <property type="entry name" value="PRK13211.1"/>
    <property type="match status" value="1"/>
</dbReference>
<dbReference type="GO" id="GO:0008061">
    <property type="term" value="F:chitin binding"/>
    <property type="evidence" value="ECO:0007669"/>
    <property type="project" value="UniProtKB-KW"/>
</dbReference>
<organism evidence="8 9">
    <name type="scientific">Massilia atriviolacea</name>
    <dbReference type="NCBI Taxonomy" id="2495579"/>
    <lineage>
        <taxon>Bacteria</taxon>
        <taxon>Pseudomonadati</taxon>
        <taxon>Pseudomonadota</taxon>
        <taxon>Betaproteobacteria</taxon>
        <taxon>Burkholderiales</taxon>
        <taxon>Oxalobacteraceae</taxon>
        <taxon>Telluria group</taxon>
        <taxon>Massilia</taxon>
    </lineage>
</organism>
<keyword evidence="2" id="KW-0964">Secreted</keyword>
<comment type="caution">
    <text evidence="8">The sequence shown here is derived from an EMBL/GenBank/DDBJ whole genome shotgun (WGS) entry which is preliminary data.</text>
</comment>
<keyword evidence="9" id="KW-1185">Reference proteome</keyword>
<feature type="domain" description="N-acetylglucosamine binding protein A" evidence="7">
    <location>
        <begin position="203"/>
        <end position="301"/>
    </location>
</feature>
<comment type="subcellular location">
    <subcellularLocation>
        <location evidence="1">Secreted</location>
    </subcellularLocation>
</comment>
<evidence type="ECO:0000259" key="7">
    <source>
        <dbReference type="Pfam" id="PF18416"/>
    </source>
</evidence>
<evidence type="ECO:0000313" key="9">
    <source>
        <dbReference type="Proteomes" id="UP000278085"/>
    </source>
</evidence>
<name>A0A430HLG3_9BURK</name>